<name>A0A7W7SS55_9ACTN</name>
<protein>
    <recommendedName>
        <fullName evidence="1">Recombinase zinc beta ribbon domain-containing protein</fullName>
    </recommendedName>
</protein>
<dbReference type="EMBL" id="JACHJW010000001">
    <property type="protein sequence ID" value="MBB4959979.1"/>
    <property type="molecule type" value="Genomic_DNA"/>
</dbReference>
<sequence length="102" mass="11192">MTTPADLDRWALRGLVHCGYCEEPMQPAQQDGQPRSYRCLSPCGRSATDANGLELMAFRTAVAARTDWGATIRRSDLTTLAADTWARIVVHGDLADVRFVPA</sequence>
<keyword evidence="3" id="KW-1185">Reference proteome</keyword>
<comment type="caution">
    <text evidence="2">The sequence shown here is derived from an EMBL/GenBank/DDBJ whole genome shotgun (WGS) entry which is preliminary data.</text>
</comment>
<reference evidence="2 3" key="1">
    <citation type="submission" date="2020-08" db="EMBL/GenBank/DDBJ databases">
        <title>Sequencing the genomes of 1000 actinobacteria strains.</title>
        <authorList>
            <person name="Klenk H.-P."/>
        </authorList>
    </citation>
    <scope>NUCLEOTIDE SEQUENCE [LARGE SCALE GENOMIC DNA]</scope>
    <source>
        <strain evidence="2 3">DSM 45886</strain>
    </source>
</reference>
<feature type="domain" description="Recombinase zinc beta ribbon" evidence="1">
    <location>
        <begin position="12"/>
        <end position="40"/>
    </location>
</feature>
<evidence type="ECO:0000313" key="3">
    <source>
        <dbReference type="Proteomes" id="UP000578819"/>
    </source>
</evidence>
<evidence type="ECO:0000313" key="2">
    <source>
        <dbReference type="EMBL" id="MBB4959979.1"/>
    </source>
</evidence>
<organism evidence="2 3">
    <name type="scientific">Micromonospora polyrhachis</name>
    <dbReference type="NCBI Taxonomy" id="1282883"/>
    <lineage>
        <taxon>Bacteria</taxon>
        <taxon>Bacillati</taxon>
        <taxon>Actinomycetota</taxon>
        <taxon>Actinomycetes</taxon>
        <taxon>Micromonosporales</taxon>
        <taxon>Micromonosporaceae</taxon>
        <taxon>Micromonospora</taxon>
    </lineage>
</organism>
<dbReference type="Pfam" id="PF13408">
    <property type="entry name" value="Zn_ribbon_recom"/>
    <property type="match status" value="1"/>
</dbReference>
<dbReference type="RefSeq" id="WP_184535813.1">
    <property type="nucleotide sequence ID" value="NZ_JACHJW010000001.1"/>
</dbReference>
<gene>
    <name evidence="2" type="ORF">FHR38_003712</name>
</gene>
<dbReference type="Proteomes" id="UP000578819">
    <property type="component" value="Unassembled WGS sequence"/>
</dbReference>
<evidence type="ECO:0000259" key="1">
    <source>
        <dbReference type="Pfam" id="PF13408"/>
    </source>
</evidence>
<accession>A0A7W7SS55</accession>
<proteinExistence type="predicted"/>
<dbReference type="InterPro" id="IPR025827">
    <property type="entry name" value="Zn_ribbon_recom_dom"/>
</dbReference>
<dbReference type="AlphaFoldDB" id="A0A7W7SS55"/>